<comment type="caution">
    <text evidence="9">The sequence shown here is derived from an EMBL/GenBank/DDBJ whole genome shotgun (WGS) entry which is preliminary data.</text>
</comment>
<proteinExistence type="inferred from homology"/>
<dbReference type="Gene3D" id="4.10.860.20">
    <property type="entry name" value="Rabenosyn, Rab binding domain"/>
    <property type="match status" value="1"/>
</dbReference>
<dbReference type="NCBIfam" id="NF003974">
    <property type="entry name" value="PRK05467.1-3"/>
    <property type="match status" value="1"/>
</dbReference>
<reference evidence="9" key="1">
    <citation type="submission" date="2021-04" db="EMBL/GenBank/DDBJ databases">
        <authorList>
            <person name="Zhang D.-C."/>
        </authorList>
    </citation>
    <scope>NUCLEOTIDE SEQUENCE</scope>
    <source>
        <strain evidence="9">CGMCC 1.15697</strain>
    </source>
</reference>
<dbReference type="Proteomes" id="UP000672602">
    <property type="component" value="Unassembled WGS sequence"/>
</dbReference>
<dbReference type="GO" id="GO:0016706">
    <property type="term" value="F:2-oxoglutarate-dependent dioxygenase activity"/>
    <property type="evidence" value="ECO:0007669"/>
    <property type="project" value="UniProtKB-UniRule"/>
</dbReference>
<dbReference type="GO" id="GO:0031418">
    <property type="term" value="F:L-ascorbic acid binding"/>
    <property type="evidence" value="ECO:0007669"/>
    <property type="project" value="UniProtKB-KW"/>
</dbReference>
<keyword evidence="2 7" id="KW-0479">Metal-binding</keyword>
<dbReference type="PANTHER" id="PTHR41536">
    <property type="entry name" value="PKHD-TYPE HYDROXYLASE YBIX"/>
    <property type="match status" value="1"/>
</dbReference>
<evidence type="ECO:0000313" key="10">
    <source>
        <dbReference type="Proteomes" id="UP000672602"/>
    </source>
</evidence>
<keyword evidence="10" id="KW-1185">Reference proteome</keyword>
<dbReference type="InterPro" id="IPR006620">
    <property type="entry name" value="Pro_4_hyd_alph"/>
</dbReference>
<dbReference type="Gene3D" id="2.60.120.620">
    <property type="entry name" value="q2cbj1_9rhob like domain"/>
    <property type="match status" value="1"/>
</dbReference>
<evidence type="ECO:0000256" key="4">
    <source>
        <dbReference type="ARBA" id="ARBA00022964"/>
    </source>
</evidence>
<dbReference type="PANTHER" id="PTHR41536:SF1">
    <property type="entry name" value="PKHD-TYPE HYDROXYLASE YBIX"/>
    <property type="match status" value="1"/>
</dbReference>
<dbReference type="FunFam" id="2.60.120.620:FF:000006">
    <property type="entry name" value="PKHD-type hydroxylase YbiX"/>
    <property type="match status" value="1"/>
</dbReference>
<sequence length="225" mass="25098">MMVRIPRVLTPDQLAQVRAALDAADWVDGRVTAGHHSARVKDNQQIPEEHPAARRVGELIVAALNRNPLFISAALPQRIFPPLFNRYAGGQAFGNHVDNAIRQNPHVGRIRTDLSATLFLSEPEDYDGGDLVVEDTYGTHGVKLPAGDMILYPASSLHHVTPVTRGARTASFFWMQSLVRDVGQRSLLFEMDQAIQSLGRDFPDHESLPRLTATYHNLLRRWAEP</sequence>
<dbReference type="InterPro" id="IPR005123">
    <property type="entry name" value="Oxoglu/Fe-dep_dioxygenase_dom"/>
</dbReference>
<dbReference type="HAMAP" id="MF_00657">
    <property type="entry name" value="Hydroxyl_YbiX"/>
    <property type="match status" value="1"/>
</dbReference>
<dbReference type="GO" id="GO:0006879">
    <property type="term" value="P:intracellular iron ion homeostasis"/>
    <property type="evidence" value="ECO:0007669"/>
    <property type="project" value="TreeGrafter"/>
</dbReference>
<keyword evidence="3 7" id="KW-0847">Vitamin C</keyword>
<comment type="cofactor">
    <cofactor evidence="7">
        <name>Fe(2+)</name>
        <dbReference type="ChEBI" id="CHEBI:29033"/>
    </cofactor>
    <text evidence="7">Binds 1 Fe(2+) ion per subunit.</text>
</comment>
<dbReference type="GO" id="GO:0005506">
    <property type="term" value="F:iron ion binding"/>
    <property type="evidence" value="ECO:0007669"/>
    <property type="project" value="UniProtKB-UniRule"/>
</dbReference>
<feature type="domain" description="Fe2OG dioxygenase" evidence="8">
    <location>
        <begin position="78"/>
        <end position="177"/>
    </location>
</feature>
<evidence type="ECO:0000256" key="2">
    <source>
        <dbReference type="ARBA" id="ARBA00022723"/>
    </source>
</evidence>
<evidence type="ECO:0000256" key="7">
    <source>
        <dbReference type="HAMAP-Rule" id="MF_00657"/>
    </source>
</evidence>
<dbReference type="NCBIfam" id="NF003973">
    <property type="entry name" value="PRK05467.1-2"/>
    <property type="match status" value="1"/>
</dbReference>
<feature type="binding site" evidence="7">
    <location>
        <position position="158"/>
    </location>
    <ligand>
        <name>Fe cation</name>
        <dbReference type="ChEBI" id="CHEBI:24875"/>
    </ligand>
</feature>
<dbReference type="Pfam" id="PF18331">
    <property type="entry name" value="PKHD_C"/>
    <property type="match status" value="1"/>
</dbReference>
<dbReference type="AlphaFoldDB" id="A0A8J7V2W2"/>
<protein>
    <submittedName>
        <fullName evidence="9">Fe2+-dependent dioxygenase</fullName>
    </submittedName>
</protein>
<dbReference type="InterPro" id="IPR044862">
    <property type="entry name" value="Pro_4_hyd_alph_FE2OG_OXY"/>
</dbReference>
<keyword evidence="4 7" id="KW-0223">Dioxygenase</keyword>
<dbReference type="SMART" id="SM00702">
    <property type="entry name" value="P4Hc"/>
    <property type="match status" value="1"/>
</dbReference>
<evidence type="ECO:0000313" key="9">
    <source>
        <dbReference type="EMBL" id="MBP5857322.1"/>
    </source>
</evidence>
<dbReference type="NCBIfam" id="NF003975">
    <property type="entry name" value="PRK05467.1-4"/>
    <property type="match status" value="1"/>
</dbReference>
<comment type="cofactor">
    <cofactor evidence="1 7">
        <name>L-ascorbate</name>
        <dbReference type="ChEBI" id="CHEBI:38290"/>
    </cofactor>
</comment>
<feature type="binding site" evidence="7">
    <location>
        <position position="168"/>
    </location>
    <ligand>
        <name>2-oxoglutarate</name>
        <dbReference type="ChEBI" id="CHEBI:16810"/>
    </ligand>
</feature>
<feature type="binding site" evidence="7">
    <location>
        <position position="96"/>
    </location>
    <ligand>
        <name>Fe cation</name>
        <dbReference type="ChEBI" id="CHEBI:24875"/>
    </ligand>
</feature>
<gene>
    <name evidence="9" type="ORF">KAJ83_09905</name>
</gene>
<feature type="binding site" evidence="7">
    <location>
        <position position="98"/>
    </location>
    <ligand>
        <name>Fe cation</name>
        <dbReference type="ChEBI" id="CHEBI:24875"/>
    </ligand>
</feature>
<dbReference type="RefSeq" id="WP_210681910.1">
    <property type="nucleotide sequence ID" value="NZ_JAGMWN010000004.1"/>
</dbReference>
<evidence type="ECO:0000256" key="1">
    <source>
        <dbReference type="ARBA" id="ARBA00001961"/>
    </source>
</evidence>
<dbReference type="SUPFAM" id="SSF51197">
    <property type="entry name" value="Clavaminate synthase-like"/>
    <property type="match status" value="1"/>
</dbReference>
<dbReference type="InterPro" id="IPR041097">
    <property type="entry name" value="PKHD_C"/>
</dbReference>
<dbReference type="PROSITE" id="PS51471">
    <property type="entry name" value="FE2OG_OXY"/>
    <property type="match status" value="1"/>
</dbReference>
<keyword evidence="5 7" id="KW-0560">Oxidoreductase</keyword>
<accession>A0A8J7V2W2</accession>
<dbReference type="Pfam" id="PF13640">
    <property type="entry name" value="2OG-FeII_Oxy_3"/>
    <property type="match status" value="1"/>
</dbReference>
<keyword evidence="6 7" id="KW-0408">Iron</keyword>
<organism evidence="9 10">
    <name type="scientific">Marivibrio halodurans</name>
    <dbReference type="NCBI Taxonomy" id="2039722"/>
    <lineage>
        <taxon>Bacteria</taxon>
        <taxon>Pseudomonadati</taxon>
        <taxon>Pseudomonadota</taxon>
        <taxon>Alphaproteobacteria</taxon>
        <taxon>Rhodospirillales</taxon>
        <taxon>Rhodospirillaceae</taxon>
        <taxon>Marivibrio</taxon>
    </lineage>
</organism>
<evidence type="ECO:0000259" key="8">
    <source>
        <dbReference type="PROSITE" id="PS51471"/>
    </source>
</evidence>
<dbReference type="GO" id="GO:0006974">
    <property type="term" value="P:DNA damage response"/>
    <property type="evidence" value="ECO:0007669"/>
    <property type="project" value="TreeGrafter"/>
</dbReference>
<evidence type="ECO:0000256" key="3">
    <source>
        <dbReference type="ARBA" id="ARBA00022896"/>
    </source>
</evidence>
<name>A0A8J7V2W2_9PROT</name>
<evidence type="ECO:0000256" key="6">
    <source>
        <dbReference type="ARBA" id="ARBA00023004"/>
    </source>
</evidence>
<dbReference type="InterPro" id="IPR023550">
    <property type="entry name" value="PKHD_hydroxylase"/>
</dbReference>
<evidence type="ECO:0000256" key="5">
    <source>
        <dbReference type="ARBA" id="ARBA00023002"/>
    </source>
</evidence>
<dbReference type="EMBL" id="JAGMWN010000004">
    <property type="protein sequence ID" value="MBP5857322.1"/>
    <property type="molecule type" value="Genomic_DNA"/>
</dbReference>